<name>A0ABU0LK47_XANAG</name>
<gene>
    <name evidence="1" type="ORF">QOZ94_004339</name>
</gene>
<organism evidence="1 2">
    <name type="scientific">Xanthobacter agilis</name>
    <dbReference type="NCBI Taxonomy" id="47492"/>
    <lineage>
        <taxon>Bacteria</taxon>
        <taxon>Pseudomonadati</taxon>
        <taxon>Pseudomonadota</taxon>
        <taxon>Alphaproteobacteria</taxon>
        <taxon>Hyphomicrobiales</taxon>
        <taxon>Xanthobacteraceae</taxon>
        <taxon>Xanthobacter</taxon>
    </lineage>
</organism>
<accession>A0ABU0LK47</accession>
<sequence length="209" mass="23080">MKQKMAQSGLSAPIFDSNRDADEFTATFLLHHFMSEGDWSWLSHFKEFELSEEQTRALIFVREVGAIDNSSYRSLTQVDTLTASKQLRALRSQDLLADKGSGARTYYVPGPKFPADNMDAASAKTDGSMDANRRGVYSKGGAMMASIADLPVALRLRIQSLGKRLQPDEAMDVVRALCEGRPLSAEELGSLLGKTPAYVSQKYLYGMVR</sequence>
<dbReference type="Proteomes" id="UP001241747">
    <property type="component" value="Unassembled WGS sequence"/>
</dbReference>
<comment type="caution">
    <text evidence="1">The sequence shown here is derived from an EMBL/GenBank/DDBJ whole genome shotgun (WGS) entry which is preliminary data.</text>
</comment>
<dbReference type="Gene3D" id="1.10.10.10">
    <property type="entry name" value="Winged helix-like DNA-binding domain superfamily/Winged helix DNA-binding domain"/>
    <property type="match status" value="1"/>
</dbReference>
<dbReference type="EMBL" id="JAUSVY010000023">
    <property type="protein sequence ID" value="MDQ0507515.1"/>
    <property type="molecule type" value="Genomic_DNA"/>
</dbReference>
<dbReference type="InterPro" id="IPR036388">
    <property type="entry name" value="WH-like_DNA-bd_sf"/>
</dbReference>
<proteinExistence type="predicted"/>
<evidence type="ECO:0000313" key="2">
    <source>
        <dbReference type="Proteomes" id="UP001241747"/>
    </source>
</evidence>
<keyword evidence="2" id="KW-1185">Reference proteome</keyword>
<reference evidence="1 2" key="1">
    <citation type="submission" date="2023-07" db="EMBL/GenBank/DDBJ databases">
        <title>Genomic Encyclopedia of Type Strains, Phase IV (KMG-IV): sequencing the most valuable type-strain genomes for metagenomic binning, comparative biology and taxonomic classification.</title>
        <authorList>
            <person name="Goeker M."/>
        </authorList>
    </citation>
    <scope>NUCLEOTIDE SEQUENCE [LARGE SCALE GENOMIC DNA]</scope>
    <source>
        <strain evidence="1 2">DSM 3770</strain>
    </source>
</reference>
<evidence type="ECO:0000313" key="1">
    <source>
        <dbReference type="EMBL" id="MDQ0507515.1"/>
    </source>
</evidence>
<protein>
    <submittedName>
        <fullName evidence="1">Uncharacterized protein</fullName>
    </submittedName>
</protein>